<dbReference type="Gene3D" id="2.160.20.10">
    <property type="entry name" value="Single-stranded right-handed beta-helix, Pectin lyase-like"/>
    <property type="match status" value="1"/>
</dbReference>
<dbReference type="Pfam" id="PF13229">
    <property type="entry name" value="Beta_helix"/>
    <property type="match status" value="1"/>
</dbReference>
<dbReference type="InterPro" id="IPR012334">
    <property type="entry name" value="Pectin_lyas_fold"/>
</dbReference>
<evidence type="ECO:0000313" key="3">
    <source>
        <dbReference type="Proteomes" id="UP000189670"/>
    </source>
</evidence>
<sequence length="347" mass="38676">MWVVAADNIHIENIEISGCKVPDTNGAAIRVEGCNLWLKHCYFHHNENGILTNSFLPGATLVFENCHFAYNGYGDGYTHNMYINKIEHFIMKNCYSHNAHIGHNVKSRAKNNTILYNRIMDESDGDSSYLIDFPYGGNNVVIGNLFHQGKNAENPTMLTHAPERALNNEKQRLVVAYNTFVNERDGETICLKLYDRADQIVFDNNLVVGVKNMILSSDYPVATTISVANNITAYTSSFINPLVYDYRLKQSADAINQGASGKFMPYFQYVHPSLAGKRAVVQSPDVGAYEYQPDILLLTADHQFQITETDAPVCYDLALAVAPLSPVTVSISSSMTEIQLQPASLVF</sequence>
<dbReference type="SUPFAM" id="SSF51126">
    <property type="entry name" value="Pectin lyase-like"/>
    <property type="match status" value="1"/>
</dbReference>
<comment type="caution">
    <text evidence="2">The sequence shown here is derived from an EMBL/GenBank/DDBJ whole genome shotgun (WGS) entry which is preliminary data.</text>
</comment>
<organism evidence="2 3">
    <name type="scientific">Candidatus Magnetoglobus multicellularis str. Araruama</name>
    <dbReference type="NCBI Taxonomy" id="890399"/>
    <lineage>
        <taxon>Bacteria</taxon>
        <taxon>Pseudomonadati</taxon>
        <taxon>Thermodesulfobacteriota</taxon>
        <taxon>Desulfobacteria</taxon>
        <taxon>Desulfobacterales</taxon>
        <taxon>Desulfobacteraceae</taxon>
        <taxon>Candidatus Magnetoglobus</taxon>
    </lineage>
</organism>
<feature type="non-terminal residue" evidence="2">
    <location>
        <position position="347"/>
    </location>
</feature>
<gene>
    <name evidence="2" type="ORF">OMM_13531</name>
</gene>
<dbReference type="EMBL" id="ATBP01002393">
    <property type="protein sequence ID" value="ETR65912.1"/>
    <property type="molecule type" value="Genomic_DNA"/>
</dbReference>
<proteinExistence type="predicted"/>
<feature type="domain" description="Right handed beta helix" evidence="1">
    <location>
        <begin position="13"/>
        <end position="144"/>
    </location>
</feature>
<dbReference type="Proteomes" id="UP000189670">
    <property type="component" value="Unassembled WGS sequence"/>
</dbReference>
<dbReference type="InterPro" id="IPR006626">
    <property type="entry name" value="PbH1"/>
</dbReference>
<dbReference type="SMART" id="SM00710">
    <property type="entry name" value="PbH1"/>
    <property type="match status" value="4"/>
</dbReference>
<reference evidence="3" key="1">
    <citation type="submission" date="2012-11" db="EMBL/GenBank/DDBJ databases">
        <authorList>
            <person name="Lucero-Rivera Y.E."/>
            <person name="Tovar-Ramirez D."/>
        </authorList>
    </citation>
    <scope>NUCLEOTIDE SEQUENCE [LARGE SCALE GENOMIC DNA]</scope>
    <source>
        <strain evidence="3">Araruama</strain>
    </source>
</reference>
<evidence type="ECO:0000259" key="1">
    <source>
        <dbReference type="Pfam" id="PF13229"/>
    </source>
</evidence>
<evidence type="ECO:0000313" key="2">
    <source>
        <dbReference type="EMBL" id="ETR65912.1"/>
    </source>
</evidence>
<dbReference type="AlphaFoldDB" id="A0A1V1NTJ1"/>
<accession>A0A1V1NTJ1</accession>
<name>A0A1V1NTJ1_9BACT</name>
<protein>
    <submittedName>
        <fullName evidence="2">Parallel beta-helix repeat-containing protein</fullName>
    </submittedName>
</protein>
<dbReference type="InterPro" id="IPR039448">
    <property type="entry name" value="Beta_helix"/>
</dbReference>
<dbReference type="InterPro" id="IPR011050">
    <property type="entry name" value="Pectin_lyase_fold/virulence"/>
</dbReference>